<dbReference type="InterPro" id="IPR036271">
    <property type="entry name" value="Tet_transcr_reg_TetR-rel_C_sf"/>
</dbReference>
<protein>
    <submittedName>
        <fullName evidence="6">TetR/AcrR family transcriptional regulator</fullName>
    </submittedName>
</protein>
<dbReference type="InterPro" id="IPR001647">
    <property type="entry name" value="HTH_TetR"/>
</dbReference>
<evidence type="ECO:0000256" key="2">
    <source>
        <dbReference type="ARBA" id="ARBA00023125"/>
    </source>
</evidence>
<comment type="caution">
    <text evidence="6">The sequence shown here is derived from an EMBL/GenBank/DDBJ whole genome shotgun (WGS) entry which is preliminary data.</text>
</comment>
<dbReference type="EMBL" id="BAABJP010000015">
    <property type="protein sequence ID" value="GAA5157047.1"/>
    <property type="molecule type" value="Genomic_DNA"/>
</dbReference>
<dbReference type="Pfam" id="PF13305">
    <property type="entry name" value="TetR_C_33"/>
    <property type="match status" value="1"/>
</dbReference>
<dbReference type="InterPro" id="IPR009057">
    <property type="entry name" value="Homeodomain-like_sf"/>
</dbReference>
<dbReference type="InterPro" id="IPR050109">
    <property type="entry name" value="HTH-type_TetR-like_transc_reg"/>
</dbReference>
<evidence type="ECO:0000313" key="7">
    <source>
        <dbReference type="Proteomes" id="UP001428817"/>
    </source>
</evidence>
<feature type="DNA-binding region" description="H-T-H motif" evidence="4">
    <location>
        <begin position="37"/>
        <end position="56"/>
    </location>
</feature>
<dbReference type="PROSITE" id="PS50977">
    <property type="entry name" value="HTH_TETR_2"/>
    <property type="match status" value="1"/>
</dbReference>
<dbReference type="Gene3D" id="1.10.357.10">
    <property type="entry name" value="Tetracycline Repressor, domain 2"/>
    <property type="match status" value="1"/>
</dbReference>
<dbReference type="SUPFAM" id="SSF48498">
    <property type="entry name" value="Tetracyclin repressor-like, C-terminal domain"/>
    <property type="match status" value="1"/>
</dbReference>
<keyword evidence="1" id="KW-0805">Transcription regulation</keyword>
<accession>A0ABP9Q5Q1</accession>
<dbReference type="PANTHER" id="PTHR30055:SF209">
    <property type="entry name" value="POSSIBLE TRANSCRIPTIONAL REGULATORY PROTEIN (PROBABLY TETR-FAMILY)"/>
    <property type="match status" value="1"/>
</dbReference>
<proteinExistence type="predicted"/>
<sequence>MSDTASVRASVETGGMRERLIEATVRLLAEEGPGAVQARRITREVGATTMAVYHHFGGMPQLLAAVRETGFDRLHARLVEVPTTDDPTLDLYRQAMTYREVALEHPNLYDLMFGMAAPGGQRPAADATRTSADRTRQHLLTTVQRAMDVGYFRRGDADAVTAQLWTVLHGYVMLELAGHFADLRDSKKQVFLPLSESLLASLGADTERMRRHRG</sequence>
<dbReference type="Pfam" id="PF00440">
    <property type="entry name" value="TetR_N"/>
    <property type="match status" value="1"/>
</dbReference>
<reference evidence="7" key="1">
    <citation type="journal article" date="2019" name="Int. J. Syst. Evol. Microbiol.">
        <title>The Global Catalogue of Microorganisms (GCM) 10K type strain sequencing project: providing services to taxonomists for standard genome sequencing and annotation.</title>
        <authorList>
            <consortium name="The Broad Institute Genomics Platform"/>
            <consortium name="The Broad Institute Genome Sequencing Center for Infectious Disease"/>
            <person name="Wu L."/>
            <person name="Ma J."/>
        </authorList>
    </citation>
    <scope>NUCLEOTIDE SEQUENCE [LARGE SCALE GENOMIC DNA]</scope>
    <source>
        <strain evidence="7">JCM 18303</strain>
    </source>
</reference>
<dbReference type="SUPFAM" id="SSF46689">
    <property type="entry name" value="Homeodomain-like"/>
    <property type="match status" value="1"/>
</dbReference>
<evidence type="ECO:0000259" key="5">
    <source>
        <dbReference type="PROSITE" id="PS50977"/>
    </source>
</evidence>
<keyword evidence="7" id="KW-1185">Reference proteome</keyword>
<evidence type="ECO:0000256" key="3">
    <source>
        <dbReference type="ARBA" id="ARBA00023163"/>
    </source>
</evidence>
<dbReference type="RefSeq" id="WP_185059418.1">
    <property type="nucleotide sequence ID" value="NZ_BAABJP010000015.1"/>
</dbReference>
<feature type="domain" description="HTH tetR-type" evidence="5">
    <location>
        <begin position="14"/>
        <end position="74"/>
    </location>
</feature>
<dbReference type="PANTHER" id="PTHR30055">
    <property type="entry name" value="HTH-TYPE TRANSCRIPTIONAL REGULATOR RUTR"/>
    <property type="match status" value="1"/>
</dbReference>
<gene>
    <name evidence="6" type="ORF">GCM10023321_34580</name>
</gene>
<keyword evidence="3" id="KW-0804">Transcription</keyword>
<evidence type="ECO:0000256" key="4">
    <source>
        <dbReference type="PROSITE-ProRule" id="PRU00335"/>
    </source>
</evidence>
<organism evidence="6 7">
    <name type="scientific">Pseudonocardia eucalypti</name>
    <dbReference type="NCBI Taxonomy" id="648755"/>
    <lineage>
        <taxon>Bacteria</taxon>
        <taxon>Bacillati</taxon>
        <taxon>Actinomycetota</taxon>
        <taxon>Actinomycetes</taxon>
        <taxon>Pseudonocardiales</taxon>
        <taxon>Pseudonocardiaceae</taxon>
        <taxon>Pseudonocardia</taxon>
    </lineage>
</organism>
<evidence type="ECO:0000256" key="1">
    <source>
        <dbReference type="ARBA" id="ARBA00023015"/>
    </source>
</evidence>
<keyword evidence="2 4" id="KW-0238">DNA-binding</keyword>
<dbReference type="Proteomes" id="UP001428817">
    <property type="component" value="Unassembled WGS sequence"/>
</dbReference>
<evidence type="ECO:0000313" key="6">
    <source>
        <dbReference type="EMBL" id="GAA5157047.1"/>
    </source>
</evidence>
<name>A0ABP9Q5Q1_9PSEU</name>
<dbReference type="InterPro" id="IPR025996">
    <property type="entry name" value="MT1864/Rv1816-like_C"/>
</dbReference>